<accession>A0AAN6WX50</accession>
<reference evidence="2" key="2">
    <citation type="submission" date="2023-05" db="EMBL/GenBank/DDBJ databases">
        <authorList>
            <consortium name="Lawrence Berkeley National Laboratory"/>
            <person name="Steindorff A."/>
            <person name="Hensen N."/>
            <person name="Bonometti L."/>
            <person name="Westerberg I."/>
            <person name="Brannstrom I.O."/>
            <person name="Guillou S."/>
            <person name="Cros-Aarteil S."/>
            <person name="Calhoun S."/>
            <person name="Haridas S."/>
            <person name="Kuo A."/>
            <person name="Mondo S."/>
            <person name="Pangilinan J."/>
            <person name="Riley R."/>
            <person name="Labutti K."/>
            <person name="Andreopoulos B."/>
            <person name="Lipzen A."/>
            <person name="Chen C."/>
            <person name="Yanf M."/>
            <person name="Daum C."/>
            <person name="Ng V."/>
            <person name="Clum A."/>
            <person name="Ohm R."/>
            <person name="Martin F."/>
            <person name="Silar P."/>
            <person name="Natvig D."/>
            <person name="Lalanne C."/>
            <person name="Gautier V."/>
            <person name="Ament-Velasquez S.L."/>
            <person name="Kruys A."/>
            <person name="Hutchinson M.I."/>
            <person name="Powell A.J."/>
            <person name="Barry K."/>
            <person name="Miller A.N."/>
            <person name="Grigoriev I.V."/>
            <person name="Debuchy R."/>
            <person name="Gladieux P."/>
            <person name="Thoren M.H."/>
            <person name="Johannesson H."/>
        </authorList>
    </citation>
    <scope>NUCLEOTIDE SEQUENCE</scope>
    <source>
        <strain evidence="2">PSN309</strain>
    </source>
</reference>
<proteinExistence type="predicted"/>
<evidence type="ECO:0000313" key="3">
    <source>
        <dbReference type="Proteomes" id="UP001302126"/>
    </source>
</evidence>
<protein>
    <submittedName>
        <fullName evidence="2">Uncharacterized protein</fullName>
    </submittedName>
</protein>
<dbReference type="EMBL" id="MU864398">
    <property type="protein sequence ID" value="KAK4187752.1"/>
    <property type="molecule type" value="Genomic_DNA"/>
</dbReference>
<dbReference type="Proteomes" id="UP001302126">
    <property type="component" value="Unassembled WGS sequence"/>
</dbReference>
<name>A0AAN6WX50_9PEZI</name>
<gene>
    <name evidence="2" type="ORF">QBC35DRAFT_452027</name>
</gene>
<organism evidence="2 3">
    <name type="scientific">Podospora australis</name>
    <dbReference type="NCBI Taxonomy" id="1536484"/>
    <lineage>
        <taxon>Eukaryota</taxon>
        <taxon>Fungi</taxon>
        <taxon>Dikarya</taxon>
        <taxon>Ascomycota</taxon>
        <taxon>Pezizomycotina</taxon>
        <taxon>Sordariomycetes</taxon>
        <taxon>Sordariomycetidae</taxon>
        <taxon>Sordariales</taxon>
        <taxon>Podosporaceae</taxon>
        <taxon>Podospora</taxon>
    </lineage>
</organism>
<comment type="caution">
    <text evidence="2">The sequence shown here is derived from an EMBL/GenBank/DDBJ whole genome shotgun (WGS) entry which is preliminary data.</text>
</comment>
<sequence>MPTVQPPTQQEPMEAIAADKKAEQIVSEQPKPQPQMDTDVSMRGGGMNVGFTCCGGSCSFHKHCC</sequence>
<feature type="region of interest" description="Disordered" evidence="1">
    <location>
        <begin position="23"/>
        <end position="42"/>
    </location>
</feature>
<reference evidence="2" key="1">
    <citation type="journal article" date="2023" name="Mol. Phylogenet. Evol.">
        <title>Genome-scale phylogeny and comparative genomics of the fungal order Sordariales.</title>
        <authorList>
            <person name="Hensen N."/>
            <person name="Bonometti L."/>
            <person name="Westerberg I."/>
            <person name="Brannstrom I.O."/>
            <person name="Guillou S."/>
            <person name="Cros-Aarteil S."/>
            <person name="Calhoun S."/>
            <person name="Haridas S."/>
            <person name="Kuo A."/>
            <person name="Mondo S."/>
            <person name="Pangilinan J."/>
            <person name="Riley R."/>
            <person name="LaButti K."/>
            <person name="Andreopoulos B."/>
            <person name="Lipzen A."/>
            <person name="Chen C."/>
            <person name="Yan M."/>
            <person name="Daum C."/>
            <person name="Ng V."/>
            <person name="Clum A."/>
            <person name="Steindorff A."/>
            <person name="Ohm R.A."/>
            <person name="Martin F."/>
            <person name="Silar P."/>
            <person name="Natvig D.O."/>
            <person name="Lalanne C."/>
            <person name="Gautier V."/>
            <person name="Ament-Velasquez S.L."/>
            <person name="Kruys A."/>
            <person name="Hutchinson M.I."/>
            <person name="Powell A.J."/>
            <person name="Barry K."/>
            <person name="Miller A.N."/>
            <person name="Grigoriev I.V."/>
            <person name="Debuchy R."/>
            <person name="Gladieux P."/>
            <person name="Hiltunen Thoren M."/>
            <person name="Johannesson H."/>
        </authorList>
    </citation>
    <scope>NUCLEOTIDE SEQUENCE</scope>
    <source>
        <strain evidence="2">PSN309</strain>
    </source>
</reference>
<keyword evidence="3" id="KW-1185">Reference proteome</keyword>
<evidence type="ECO:0000313" key="2">
    <source>
        <dbReference type="EMBL" id="KAK4187752.1"/>
    </source>
</evidence>
<dbReference type="AlphaFoldDB" id="A0AAN6WX50"/>
<evidence type="ECO:0000256" key="1">
    <source>
        <dbReference type="SAM" id="MobiDB-lite"/>
    </source>
</evidence>